<evidence type="ECO:0000256" key="1">
    <source>
        <dbReference type="ARBA" id="ARBA00005466"/>
    </source>
</evidence>
<dbReference type="InterPro" id="IPR050416">
    <property type="entry name" value="FAD-linked_Oxidoreductase"/>
</dbReference>
<dbReference type="OMA" id="HTSNPGF"/>
<dbReference type="eggNOG" id="KOG1231">
    <property type="taxonomic scope" value="Eukaryota"/>
</dbReference>
<evidence type="ECO:0000259" key="5">
    <source>
        <dbReference type="PROSITE" id="PS51387"/>
    </source>
</evidence>
<dbReference type="InterPro" id="IPR006094">
    <property type="entry name" value="Oxid_FAD_bind_N"/>
</dbReference>
<dbReference type="InterPro" id="IPR036318">
    <property type="entry name" value="FAD-bd_PCMH-like_sf"/>
</dbReference>
<dbReference type="OrthoDB" id="2151789at2759"/>
<keyword evidence="4" id="KW-0560">Oxidoreductase</keyword>
<dbReference type="AlphaFoldDB" id="D8QGU2"/>
<evidence type="ECO:0000313" key="6">
    <source>
        <dbReference type="EMBL" id="EFI92554.1"/>
    </source>
</evidence>
<dbReference type="GO" id="GO:0016491">
    <property type="term" value="F:oxidoreductase activity"/>
    <property type="evidence" value="ECO:0007669"/>
    <property type="project" value="UniProtKB-KW"/>
</dbReference>
<dbReference type="Gene3D" id="3.30.465.10">
    <property type="match status" value="1"/>
</dbReference>
<evidence type="ECO:0000256" key="4">
    <source>
        <dbReference type="ARBA" id="ARBA00023002"/>
    </source>
</evidence>
<comment type="similarity">
    <text evidence="1">Belongs to the oxygen-dependent FAD-linked oxidoreductase family.</text>
</comment>
<protein>
    <recommendedName>
        <fullName evidence="5">FAD-binding PCMH-type domain-containing protein</fullName>
    </recommendedName>
</protein>
<keyword evidence="3" id="KW-0274">FAD</keyword>
<dbReference type="InterPro" id="IPR016166">
    <property type="entry name" value="FAD-bd_PCMH"/>
</dbReference>
<organism evidence="7">
    <name type="scientific">Schizophyllum commune (strain H4-8 / FGSC 9210)</name>
    <name type="common">Split gill fungus</name>
    <dbReference type="NCBI Taxonomy" id="578458"/>
    <lineage>
        <taxon>Eukaryota</taxon>
        <taxon>Fungi</taxon>
        <taxon>Dikarya</taxon>
        <taxon>Basidiomycota</taxon>
        <taxon>Agaricomycotina</taxon>
        <taxon>Agaricomycetes</taxon>
        <taxon>Agaricomycetidae</taxon>
        <taxon>Agaricales</taxon>
        <taxon>Schizophyllaceae</taxon>
        <taxon>Schizophyllum</taxon>
    </lineage>
</organism>
<keyword evidence="7" id="KW-1185">Reference proteome</keyword>
<dbReference type="EMBL" id="GL377312">
    <property type="protein sequence ID" value="EFI92554.1"/>
    <property type="molecule type" value="Genomic_DNA"/>
</dbReference>
<keyword evidence="2" id="KW-0285">Flavoprotein</keyword>
<dbReference type="InterPro" id="IPR016169">
    <property type="entry name" value="FAD-bd_PCMH_sub2"/>
</dbReference>
<dbReference type="Pfam" id="PF01565">
    <property type="entry name" value="FAD_binding_4"/>
    <property type="match status" value="1"/>
</dbReference>
<dbReference type="PROSITE" id="PS51387">
    <property type="entry name" value="FAD_PCMH"/>
    <property type="match status" value="1"/>
</dbReference>
<dbReference type="PANTHER" id="PTHR42973:SF13">
    <property type="entry name" value="FAD-BINDING PCMH-TYPE DOMAIN-CONTAINING PROTEIN"/>
    <property type="match status" value="1"/>
</dbReference>
<dbReference type="GeneID" id="9597229"/>
<dbReference type="Proteomes" id="UP000007431">
    <property type="component" value="Unassembled WGS sequence"/>
</dbReference>
<dbReference type="GO" id="GO:0071949">
    <property type="term" value="F:FAD binding"/>
    <property type="evidence" value="ECO:0007669"/>
    <property type="project" value="InterPro"/>
</dbReference>
<dbReference type="VEuPathDB" id="FungiDB:SCHCODRAFT_02516444"/>
<evidence type="ECO:0000256" key="2">
    <source>
        <dbReference type="ARBA" id="ARBA00022630"/>
    </source>
</evidence>
<sequence>MDCSCPPNHAFRSLPPPRSFIFTPSRSCGRRERSVRADRGCAVRVVGLYQGWCVNNSSYIDPSLTRSCRSPTGWDSRWWKDIEHWASSSTQTPTCTVEPGTAEDVATILRIVNETQAPFAVKGGGHTANPGFSSTPGVHIAMYRFSEVTYDEATENVVVGAGNVWDNVYATLEPLGRMVVGGRVSGVGVAGFTLGGGMCCYSWKTNQYGLTVDTIQAYELVKPSGEIATVTAESDADLFWALKGGFNNYGIVTRFTLKTHPQPEQVWGGIITYTQDQVDKVSEAVANFSAKVTDPKAAIISAYNFLLGEIGISQLFFYDGPEPPSGIFDELLEIPHFSKDVKARSFVDLVTSNPSNVTGGQRGVFNTVSLESYPLDMVQFIANETKRVGSKLAWKSGNFISYDIEPFLPGHLSHGAEGSSAYPPTRAKGFLPLNLYYAWGADLADDVVFDAIRESAQKISDYAVSSGQDISGFPLYPNYAIFNRSLDELYQGNTQRLAEIRARVDPYNVMALAGGFKF</sequence>
<name>D8QGU2_SCHCM</name>
<dbReference type="STRING" id="578458.D8QGU2"/>
<dbReference type="RefSeq" id="XP_003027457.1">
    <property type="nucleotide sequence ID" value="XM_003027411.1"/>
</dbReference>
<evidence type="ECO:0000256" key="3">
    <source>
        <dbReference type="ARBA" id="ARBA00022827"/>
    </source>
</evidence>
<dbReference type="Gene3D" id="3.40.462.20">
    <property type="match status" value="1"/>
</dbReference>
<proteinExistence type="inferred from homology"/>
<accession>D8QGU2</accession>
<dbReference type="HOGENOM" id="CLU_018354_1_0_1"/>
<dbReference type="InParanoid" id="D8QGU2"/>
<dbReference type="KEGG" id="scm:SCHCO_02516444"/>
<dbReference type="PANTHER" id="PTHR42973">
    <property type="entry name" value="BINDING OXIDOREDUCTASE, PUTATIVE (AFU_ORTHOLOGUE AFUA_1G17690)-RELATED"/>
    <property type="match status" value="1"/>
</dbReference>
<gene>
    <name evidence="6" type="ORF">SCHCODRAFT_61170</name>
</gene>
<evidence type="ECO:0000313" key="7">
    <source>
        <dbReference type="Proteomes" id="UP000007431"/>
    </source>
</evidence>
<reference evidence="6 7" key="1">
    <citation type="journal article" date="2010" name="Nat. Biotechnol.">
        <title>Genome sequence of the model mushroom Schizophyllum commune.</title>
        <authorList>
            <person name="Ohm R.A."/>
            <person name="de Jong J.F."/>
            <person name="Lugones L.G."/>
            <person name="Aerts A."/>
            <person name="Kothe E."/>
            <person name="Stajich J.E."/>
            <person name="de Vries R.P."/>
            <person name="Record E."/>
            <person name="Levasseur A."/>
            <person name="Baker S.E."/>
            <person name="Bartholomew K.A."/>
            <person name="Coutinho P.M."/>
            <person name="Erdmann S."/>
            <person name="Fowler T.J."/>
            <person name="Gathman A.C."/>
            <person name="Lombard V."/>
            <person name="Henrissat B."/>
            <person name="Knabe N."/>
            <person name="Kuees U."/>
            <person name="Lilly W.W."/>
            <person name="Lindquist E."/>
            <person name="Lucas S."/>
            <person name="Magnuson J.K."/>
            <person name="Piumi F."/>
            <person name="Raudaskoski M."/>
            <person name="Salamov A."/>
            <person name="Schmutz J."/>
            <person name="Schwarze F.W.M.R."/>
            <person name="vanKuyk P.A."/>
            <person name="Horton J.S."/>
            <person name="Grigoriev I.V."/>
            <person name="Woesten H.A.B."/>
        </authorList>
    </citation>
    <scope>NUCLEOTIDE SEQUENCE [LARGE SCALE GENOMIC DNA]</scope>
    <source>
        <strain evidence="7">H4-8 / FGSC 9210</strain>
    </source>
</reference>
<dbReference type="SUPFAM" id="SSF56176">
    <property type="entry name" value="FAD-binding/transporter-associated domain-like"/>
    <property type="match status" value="1"/>
</dbReference>
<feature type="domain" description="FAD-binding PCMH-type" evidence="5">
    <location>
        <begin position="89"/>
        <end position="262"/>
    </location>
</feature>